<accession>A0ABW1JBY0</accession>
<protein>
    <recommendedName>
        <fullName evidence="4">DUF4239 domain-containing protein</fullName>
    </recommendedName>
</protein>
<comment type="caution">
    <text evidence="2">The sequence shown here is derived from an EMBL/GenBank/DDBJ whole genome shotgun (WGS) entry which is preliminary data.</text>
</comment>
<organism evidence="2 3">
    <name type="scientific">Angustibacter luteus</name>
    <dbReference type="NCBI Taxonomy" id="658456"/>
    <lineage>
        <taxon>Bacteria</taxon>
        <taxon>Bacillati</taxon>
        <taxon>Actinomycetota</taxon>
        <taxon>Actinomycetes</taxon>
        <taxon>Kineosporiales</taxon>
        <taxon>Kineosporiaceae</taxon>
    </lineage>
</organism>
<evidence type="ECO:0008006" key="4">
    <source>
        <dbReference type="Google" id="ProtNLM"/>
    </source>
</evidence>
<dbReference type="EMBL" id="JBHSRD010000003">
    <property type="protein sequence ID" value="MFC6006679.1"/>
    <property type="molecule type" value="Genomic_DNA"/>
</dbReference>
<dbReference type="RefSeq" id="WP_345718157.1">
    <property type="nucleotide sequence ID" value="NZ_BAABFP010000008.1"/>
</dbReference>
<keyword evidence="1" id="KW-0812">Transmembrane</keyword>
<keyword evidence="1" id="KW-1133">Transmembrane helix</keyword>
<reference evidence="3" key="1">
    <citation type="journal article" date="2019" name="Int. J. Syst. Evol. Microbiol.">
        <title>The Global Catalogue of Microorganisms (GCM) 10K type strain sequencing project: providing services to taxonomists for standard genome sequencing and annotation.</title>
        <authorList>
            <consortium name="The Broad Institute Genomics Platform"/>
            <consortium name="The Broad Institute Genome Sequencing Center for Infectious Disease"/>
            <person name="Wu L."/>
            <person name="Ma J."/>
        </authorList>
    </citation>
    <scope>NUCLEOTIDE SEQUENCE [LARGE SCALE GENOMIC DNA]</scope>
    <source>
        <strain evidence="3">KACC 14249</strain>
    </source>
</reference>
<feature type="transmembrane region" description="Helical" evidence="1">
    <location>
        <begin position="63"/>
        <end position="84"/>
    </location>
</feature>
<evidence type="ECO:0000313" key="3">
    <source>
        <dbReference type="Proteomes" id="UP001596189"/>
    </source>
</evidence>
<evidence type="ECO:0000313" key="2">
    <source>
        <dbReference type="EMBL" id="MFC6006679.1"/>
    </source>
</evidence>
<keyword evidence="3" id="KW-1185">Reference proteome</keyword>
<dbReference type="Proteomes" id="UP001596189">
    <property type="component" value="Unassembled WGS sequence"/>
</dbReference>
<evidence type="ECO:0000256" key="1">
    <source>
        <dbReference type="SAM" id="Phobius"/>
    </source>
</evidence>
<name>A0ABW1JBY0_9ACTN</name>
<feature type="transmembrane region" description="Helical" evidence="1">
    <location>
        <begin position="20"/>
        <end position="42"/>
    </location>
</feature>
<sequence length="311" mass="33321">MGLATLVGLDSDTLGPRFSLVSLLPTSAGTLVVAFVVAAGAPGEQPGWDEAVRTARTLDASDVALLGVAVLVVAVVLHPLQLQLVRLLEGYWGTGWLAARITAPLVARQRNARQALIERATLDPATTDPAATSVPADAAVADQVRRARYPSDPLLPTALGNALRAAERSAGRRYGLDAVVLWPRLYPIVPPAQRAVVEDRRDQLDLTARMCATFAGVAVVTAALLWRYPLWWLLPLGVLALSVLAYRSAVAAALSYGEALHVTFDLYRFDLLAALHLPLPADNAAERQQNKALSTWLRQGGPAPEAYRHLD</sequence>
<proteinExistence type="predicted"/>
<keyword evidence="1" id="KW-0472">Membrane</keyword>
<gene>
    <name evidence="2" type="ORF">ACFQDO_05995</name>
</gene>